<reference evidence="3 4" key="1">
    <citation type="journal article" date="2020" name="IScience">
        <title>Genome Sequencing of the Endangered Kingdonia uniflora (Circaeasteraceae, Ranunculales) Reveals Potential Mechanisms of Evolutionary Specialization.</title>
        <authorList>
            <person name="Sun Y."/>
            <person name="Deng T."/>
            <person name="Zhang A."/>
            <person name="Moore M.J."/>
            <person name="Landis J.B."/>
            <person name="Lin N."/>
            <person name="Zhang H."/>
            <person name="Zhang X."/>
            <person name="Huang J."/>
            <person name="Zhang X."/>
            <person name="Sun H."/>
            <person name="Wang H."/>
        </authorList>
    </citation>
    <scope>NUCLEOTIDE SEQUENCE [LARGE SCALE GENOMIC DNA]</scope>
    <source>
        <strain evidence="3">TB1705</strain>
        <tissue evidence="3">Leaf</tissue>
    </source>
</reference>
<dbReference type="PANTHER" id="PTHR47926">
    <property type="entry name" value="PENTATRICOPEPTIDE REPEAT-CONTAINING PROTEIN"/>
    <property type="match status" value="1"/>
</dbReference>
<sequence length="83" mass="9366">MNRIDVVSWNAIVAAYEQNGYGEETLELFCLMFRSGMEQEEFSSGSVIKACVGWQSLFSGMEIHSIIIKSSLGVDLIRWECSH</sequence>
<accession>A0A7J7M0K9</accession>
<evidence type="ECO:0000313" key="4">
    <source>
        <dbReference type="Proteomes" id="UP000541444"/>
    </source>
</evidence>
<name>A0A7J7M0K9_9MAGN</name>
<evidence type="ECO:0000313" key="3">
    <source>
        <dbReference type="EMBL" id="KAF6148318.1"/>
    </source>
</evidence>
<dbReference type="NCBIfam" id="TIGR00756">
    <property type="entry name" value="PPR"/>
    <property type="match status" value="1"/>
</dbReference>
<dbReference type="InterPro" id="IPR046960">
    <property type="entry name" value="PPR_At4g14850-like_plant"/>
</dbReference>
<gene>
    <name evidence="3" type="ORF">GIB67_025537</name>
</gene>
<dbReference type="Proteomes" id="UP000541444">
    <property type="component" value="Unassembled WGS sequence"/>
</dbReference>
<dbReference type="GO" id="GO:0009451">
    <property type="term" value="P:RNA modification"/>
    <property type="evidence" value="ECO:0007669"/>
    <property type="project" value="InterPro"/>
</dbReference>
<dbReference type="InterPro" id="IPR011990">
    <property type="entry name" value="TPR-like_helical_dom_sf"/>
</dbReference>
<comment type="caution">
    <text evidence="3">The sequence shown here is derived from an EMBL/GenBank/DDBJ whole genome shotgun (WGS) entry which is preliminary data.</text>
</comment>
<evidence type="ECO:0008006" key="5">
    <source>
        <dbReference type="Google" id="ProtNLM"/>
    </source>
</evidence>
<dbReference type="Pfam" id="PF01535">
    <property type="entry name" value="PPR"/>
    <property type="match status" value="1"/>
</dbReference>
<evidence type="ECO:0000256" key="1">
    <source>
        <dbReference type="ARBA" id="ARBA00022737"/>
    </source>
</evidence>
<dbReference type="PROSITE" id="PS51375">
    <property type="entry name" value="PPR"/>
    <property type="match status" value="1"/>
</dbReference>
<keyword evidence="4" id="KW-1185">Reference proteome</keyword>
<dbReference type="Gene3D" id="1.25.40.10">
    <property type="entry name" value="Tetratricopeptide repeat domain"/>
    <property type="match status" value="1"/>
</dbReference>
<organism evidence="3 4">
    <name type="scientific">Kingdonia uniflora</name>
    <dbReference type="NCBI Taxonomy" id="39325"/>
    <lineage>
        <taxon>Eukaryota</taxon>
        <taxon>Viridiplantae</taxon>
        <taxon>Streptophyta</taxon>
        <taxon>Embryophyta</taxon>
        <taxon>Tracheophyta</taxon>
        <taxon>Spermatophyta</taxon>
        <taxon>Magnoliopsida</taxon>
        <taxon>Ranunculales</taxon>
        <taxon>Circaeasteraceae</taxon>
        <taxon>Kingdonia</taxon>
    </lineage>
</organism>
<dbReference type="OrthoDB" id="1893323at2759"/>
<evidence type="ECO:0000256" key="2">
    <source>
        <dbReference type="PROSITE-ProRule" id="PRU00708"/>
    </source>
</evidence>
<dbReference type="EMBL" id="JACGCM010001848">
    <property type="protein sequence ID" value="KAF6148318.1"/>
    <property type="molecule type" value="Genomic_DNA"/>
</dbReference>
<dbReference type="GO" id="GO:0003723">
    <property type="term" value="F:RNA binding"/>
    <property type="evidence" value="ECO:0007669"/>
    <property type="project" value="InterPro"/>
</dbReference>
<feature type="repeat" description="PPR" evidence="2">
    <location>
        <begin position="5"/>
        <end position="39"/>
    </location>
</feature>
<proteinExistence type="predicted"/>
<protein>
    <recommendedName>
        <fullName evidence="5">Pentatricopeptide repeat-containing protein</fullName>
    </recommendedName>
</protein>
<dbReference type="PANTHER" id="PTHR47926:SF406">
    <property type="entry name" value="REPEAT (PPR) SUPERFAMILY PROTEIN, PUTATIVE-RELATED"/>
    <property type="match status" value="1"/>
</dbReference>
<keyword evidence="1" id="KW-0677">Repeat</keyword>
<dbReference type="InterPro" id="IPR002885">
    <property type="entry name" value="PPR_rpt"/>
</dbReference>
<dbReference type="AlphaFoldDB" id="A0A7J7M0K9"/>